<evidence type="ECO:0000313" key="13">
    <source>
        <dbReference type="EMBL" id="CEP15846.1"/>
    </source>
</evidence>
<gene>
    <name evidence="13" type="primary">PARPA_10087.1 scaffold 39287</name>
</gene>
<dbReference type="AlphaFoldDB" id="A0A0B7NEK4"/>
<dbReference type="InterPro" id="IPR036656">
    <property type="entry name" value="QCR9_sf"/>
</dbReference>
<evidence type="ECO:0000256" key="4">
    <source>
        <dbReference type="ARBA" id="ARBA00022660"/>
    </source>
</evidence>
<reference evidence="13 14" key="1">
    <citation type="submission" date="2014-09" db="EMBL/GenBank/DDBJ databases">
        <authorList>
            <person name="Ellenberger Sabrina"/>
        </authorList>
    </citation>
    <scope>NUCLEOTIDE SEQUENCE [LARGE SCALE GENOMIC DNA]</scope>
    <source>
        <strain evidence="13 14">CBS 412.66</strain>
    </source>
</reference>
<keyword evidence="3 12" id="KW-0813">Transport</keyword>
<comment type="subunit">
    <text evidence="12">Component of the ubiquinol-cytochrome c oxidoreductase (cytochrome b-c1 complex, complex III, CIII), a multisubunit enzyme composed of 3 respiratory subunits cytochrome b, cytochrome c1 and Rieske protein, 2 core protein subunits, and additional low-molecular weight protein subunits.</text>
</comment>
<evidence type="ECO:0000256" key="11">
    <source>
        <dbReference type="ARBA" id="ARBA00044247"/>
    </source>
</evidence>
<dbReference type="EMBL" id="LN732637">
    <property type="protein sequence ID" value="CEP15846.1"/>
    <property type="molecule type" value="Genomic_DNA"/>
</dbReference>
<dbReference type="GO" id="GO:0006122">
    <property type="term" value="P:mitochondrial electron transport, ubiquinol to cytochrome c"/>
    <property type="evidence" value="ECO:0007669"/>
    <property type="project" value="UniProtKB-UniRule"/>
</dbReference>
<dbReference type="Gene3D" id="1.20.5.260">
    <property type="entry name" value="Cytochrome b-c1 complex subunit 9"/>
    <property type="match status" value="1"/>
</dbReference>
<organism evidence="13 14">
    <name type="scientific">Parasitella parasitica</name>
    <dbReference type="NCBI Taxonomy" id="35722"/>
    <lineage>
        <taxon>Eukaryota</taxon>
        <taxon>Fungi</taxon>
        <taxon>Fungi incertae sedis</taxon>
        <taxon>Mucoromycota</taxon>
        <taxon>Mucoromycotina</taxon>
        <taxon>Mucoromycetes</taxon>
        <taxon>Mucorales</taxon>
        <taxon>Mucorineae</taxon>
        <taxon>Mucoraceae</taxon>
        <taxon>Parasitella</taxon>
    </lineage>
</organism>
<dbReference type="GO" id="GO:0005743">
    <property type="term" value="C:mitochondrial inner membrane"/>
    <property type="evidence" value="ECO:0007669"/>
    <property type="project" value="UniProtKB-SubCell"/>
</dbReference>
<comment type="function">
    <text evidence="12">Component of the ubiquinol-cytochrome c oxidoreductase, a multisubunit transmembrane complex that is part of the mitochondrial electron transport chain which drives oxidative phosphorylation. The complex plays an important role in the uptake of multiple carbon sources present in different host niches.</text>
</comment>
<keyword evidence="10" id="KW-0472">Membrane</keyword>
<dbReference type="Pfam" id="PF05365">
    <property type="entry name" value="UCR_UQCRX_QCR9"/>
    <property type="match status" value="1"/>
</dbReference>
<keyword evidence="6 12" id="KW-0999">Mitochondrion inner membrane</keyword>
<comment type="similarity">
    <text evidence="2 12">Belongs to the UQCR10/QCR9 family.</text>
</comment>
<evidence type="ECO:0000256" key="10">
    <source>
        <dbReference type="ARBA" id="ARBA00023136"/>
    </source>
</evidence>
<evidence type="ECO:0000256" key="12">
    <source>
        <dbReference type="RuleBase" id="RU368056"/>
    </source>
</evidence>
<dbReference type="STRING" id="35722.A0A0B7NEK4"/>
<comment type="subcellular location">
    <subcellularLocation>
        <location evidence="1 12">Mitochondrion inner membrane</location>
        <topology evidence="1 12">Single-pass membrane protein</topology>
    </subcellularLocation>
</comment>
<evidence type="ECO:0000256" key="8">
    <source>
        <dbReference type="ARBA" id="ARBA00022989"/>
    </source>
</evidence>
<evidence type="ECO:0000256" key="5">
    <source>
        <dbReference type="ARBA" id="ARBA00022692"/>
    </source>
</evidence>
<sequence length="66" mass="7377">MPAAPASGLTRTIYNTFFKKNSVFVTSIFAGAIAFEVAFDSTSTKVWDHLNKGKQWKDIKDKYASE</sequence>
<keyword evidence="7 12" id="KW-0249">Electron transport</keyword>
<evidence type="ECO:0000256" key="2">
    <source>
        <dbReference type="ARBA" id="ARBA00007856"/>
    </source>
</evidence>
<name>A0A0B7NEK4_9FUNG</name>
<evidence type="ECO:0000256" key="1">
    <source>
        <dbReference type="ARBA" id="ARBA00004434"/>
    </source>
</evidence>
<evidence type="ECO:0000256" key="9">
    <source>
        <dbReference type="ARBA" id="ARBA00023128"/>
    </source>
</evidence>
<keyword evidence="8" id="KW-1133">Transmembrane helix</keyword>
<evidence type="ECO:0000256" key="7">
    <source>
        <dbReference type="ARBA" id="ARBA00022982"/>
    </source>
</evidence>
<keyword evidence="4 12" id="KW-0679">Respiratory chain</keyword>
<proteinExistence type="inferred from homology"/>
<protein>
    <recommendedName>
        <fullName evidence="11 12">Complex III subunit 9</fullName>
    </recommendedName>
</protein>
<dbReference type="PANTHER" id="PTHR12980">
    <property type="entry name" value="UBIQUINOL-CYTOCHROME C REDUCTASE COMPLEX, SUBUNIT X"/>
    <property type="match status" value="1"/>
</dbReference>
<accession>A0A0B7NEK4</accession>
<evidence type="ECO:0000256" key="3">
    <source>
        <dbReference type="ARBA" id="ARBA00022448"/>
    </source>
</evidence>
<evidence type="ECO:0000256" key="6">
    <source>
        <dbReference type="ARBA" id="ARBA00022792"/>
    </source>
</evidence>
<dbReference type="FunFam" id="1.20.5.260:FF:000001">
    <property type="entry name" value="Cytochrome b-c1 complex subunit 9"/>
    <property type="match status" value="1"/>
</dbReference>
<evidence type="ECO:0000313" key="14">
    <source>
        <dbReference type="Proteomes" id="UP000054107"/>
    </source>
</evidence>
<dbReference type="SUPFAM" id="SSF81514">
    <property type="entry name" value="Subunit X (non-heme 7 kDa protein) of cytochrome bc1 complex (Ubiquinol-cytochrome c reductase)"/>
    <property type="match status" value="1"/>
</dbReference>
<dbReference type="PANTHER" id="PTHR12980:SF0">
    <property type="entry name" value="CYTOCHROME B-C1 COMPLEX SUBUNIT 9"/>
    <property type="match status" value="1"/>
</dbReference>
<dbReference type="InterPro" id="IPR008027">
    <property type="entry name" value="QCR9"/>
</dbReference>
<dbReference type="GO" id="GO:0045275">
    <property type="term" value="C:respiratory chain complex III"/>
    <property type="evidence" value="ECO:0007669"/>
    <property type="project" value="UniProtKB-UniRule"/>
</dbReference>
<keyword evidence="5" id="KW-0812">Transmembrane</keyword>
<dbReference type="OrthoDB" id="44067at2759"/>
<keyword evidence="14" id="KW-1185">Reference proteome</keyword>
<dbReference type="Proteomes" id="UP000054107">
    <property type="component" value="Unassembled WGS sequence"/>
</dbReference>
<keyword evidence="9 12" id="KW-0496">Mitochondrion</keyword>